<protein>
    <submittedName>
        <fullName evidence="3">SFT2 domain containing 2b</fullName>
    </submittedName>
</protein>
<keyword evidence="2" id="KW-0812">Transmembrane</keyword>
<reference evidence="3" key="2">
    <citation type="submission" date="2025-08" db="UniProtKB">
        <authorList>
            <consortium name="Ensembl"/>
        </authorList>
    </citation>
    <scope>IDENTIFICATION</scope>
</reference>
<accession>A0A671UHR1</accession>
<evidence type="ECO:0000313" key="4">
    <source>
        <dbReference type="Proteomes" id="UP000472265"/>
    </source>
</evidence>
<keyword evidence="2" id="KW-0472">Membrane</keyword>
<keyword evidence="4" id="KW-1185">Reference proteome</keyword>
<sequence>ADCVQPAHSDEMTPDQSSDINTNQASTLAWGTRMKGFIICFVLGVFCSILHHVPDWSVSAADDHVC</sequence>
<dbReference type="GeneTree" id="ENSGT00390000018525"/>
<reference evidence="3" key="1">
    <citation type="submission" date="2021-04" db="EMBL/GenBank/DDBJ databases">
        <authorList>
            <consortium name="Wellcome Sanger Institute Data Sharing"/>
        </authorList>
    </citation>
    <scope>NUCLEOTIDE SEQUENCE [LARGE SCALE GENOMIC DNA]</scope>
</reference>
<keyword evidence="2" id="KW-1133">Transmembrane helix</keyword>
<proteinExistence type="predicted"/>
<name>A0A671UHR1_SPAAU</name>
<feature type="region of interest" description="Disordered" evidence="1">
    <location>
        <begin position="1"/>
        <end position="21"/>
    </location>
</feature>
<evidence type="ECO:0000313" key="3">
    <source>
        <dbReference type="Ensembl" id="ENSSAUP00010013352.1"/>
    </source>
</evidence>
<dbReference type="AlphaFoldDB" id="A0A671UHR1"/>
<evidence type="ECO:0000256" key="2">
    <source>
        <dbReference type="SAM" id="Phobius"/>
    </source>
</evidence>
<reference evidence="3" key="3">
    <citation type="submission" date="2025-09" db="UniProtKB">
        <authorList>
            <consortium name="Ensembl"/>
        </authorList>
    </citation>
    <scope>IDENTIFICATION</scope>
</reference>
<feature type="transmembrane region" description="Helical" evidence="2">
    <location>
        <begin position="36"/>
        <end position="53"/>
    </location>
</feature>
<dbReference type="Ensembl" id="ENSSAUT00010014201.1">
    <property type="protein sequence ID" value="ENSSAUP00010013352.1"/>
    <property type="gene ID" value="ENSSAUG00010006334.1"/>
</dbReference>
<organism evidence="3 4">
    <name type="scientific">Sparus aurata</name>
    <name type="common">Gilthead sea bream</name>
    <dbReference type="NCBI Taxonomy" id="8175"/>
    <lineage>
        <taxon>Eukaryota</taxon>
        <taxon>Metazoa</taxon>
        <taxon>Chordata</taxon>
        <taxon>Craniata</taxon>
        <taxon>Vertebrata</taxon>
        <taxon>Euteleostomi</taxon>
        <taxon>Actinopterygii</taxon>
        <taxon>Neopterygii</taxon>
        <taxon>Teleostei</taxon>
        <taxon>Neoteleostei</taxon>
        <taxon>Acanthomorphata</taxon>
        <taxon>Eupercaria</taxon>
        <taxon>Spariformes</taxon>
        <taxon>Sparidae</taxon>
        <taxon>Sparus</taxon>
    </lineage>
</organism>
<evidence type="ECO:0000256" key="1">
    <source>
        <dbReference type="SAM" id="MobiDB-lite"/>
    </source>
</evidence>
<dbReference type="Proteomes" id="UP000472265">
    <property type="component" value="Chromosome 24"/>
</dbReference>